<protein>
    <submittedName>
        <fullName evidence="1">Uncharacterized protein</fullName>
    </submittedName>
</protein>
<reference evidence="1" key="1">
    <citation type="journal article" date="2021" name="PeerJ">
        <title>Extensive microbial diversity within the chicken gut microbiome revealed by metagenomics and culture.</title>
        <authorList>
            <person name="Gilroy R."/>
            <person name="Ravi A."/>
            <person name="Getino M."/>
            <person name="Pursley I."/>
            <person name="Horton D.L."/>
            <person name="Alikhan N.F."/>
            <person name="Baker D."/>
            <person name="Gharbi K."/>
            <person name="Hall N."/>
            <person name="Watson M."/>
            <person name="Adriaenssens E.M."/>
            <person name="Foster-Nyarko E."/>
            <person name="Jarju S."/>
            <person name="Secka A."/>
            <person name="Antonio M."/>
            <person name="Oren A."/>
            <person name="Chaudhuri R.R."/>
            <person name="La Ragione R."/>
            <person name="Hildebrand F."/>
            <person name="Pallen M.J."/>
        </authorList>
    </citation>
    <scope>NUCLEOTIDE SEQUENCE</scope>
    <source>
        <strain evidence="1">ChiW7-2402</strain>
    </source>
</reference>
<evidence type="ECO:0000313" key="1">
    <source>
        <dbReference type="EMBL" id="HIZ72000.1"/>
    </source>
</evidence>
<sequence>MCVRCEKQRKVFAHGYLVPKGSCGCGCRTARLVAVSEDGREFSYTVDERRYALSGSELWDAFEAYLKECGVAPGDEIWFSQSYDQTFQGTLVPCEPCNYSNCFVLSDNMEYLLPNGMKELRYEYLLRAAFLERKQSFDEFRKECGYDPANEPYAGRELYHAYKQQVDKDEFSPEECGKIAAYFRASVGRNSALDELIGVEALSVLRRDAPALFAEALDEFCAMYEALGEDERETWAGFIDLLHSELCARGGTEAQPAWEKRIGRL</sequence>
<evidence type="ECO:0000313" key="2">
    <source>
        <dbReference type="Proteomes" id="UP000824102"/>
    </source>
</evidence>
<gene>
    <name evidence="1" type="ORF">H9964_00285</name>
</gene>
<comment type="caution">
    <text evidence="1">The sequence shown here is derived from an EMBL/GenBank/DDBJ whole genome shotgun (WGS) entry which is preliminary data.</text>
</comment>
<dbReference type="EMBL" id="DXBB01000005">
    <property type="protein sequence ID" value="HIZ72000.1"/>
    <property type="molecule type" value="Genomic_DNA"/>
</dbReference>
<proteinExistence type="predicted"/>
<name>A0A9D2G431_9FIRM</name>
<organism evidence="1 2">
    <name type="scientific">Candidatus Gallimonas intestinavium</name>
    <dbReference type="NCBI Taxonomy" id="2838603"/>
    <lineage>
        <taxon>Bacteria</taxon>
        <taxon>Bacillati</taxon>
        <taxon>Bacillota</taxon>
        <taxon>Clostridia</taxon>
        <taxon>Candidatus Gallimonas</taxon>
    </lineage>
</organism>
<accession>A0A9D2G431</accession>
<dbReference type="AlphaFoldDB" id="A0A9D2G431"/>
<reference evidence="1" key="2">
    <citation type="submission" date="2021-04" db="EMBL/GenBank/DDBJ databases">
        <authorList>
            <person name="Gilroy R."/>
        </authorList>
    </citation>
    <scope>NUCLEOTIDE SEQUENCE</scope>
    <source>
        <strain evidence="1">ChiW7-2402</strain>
    </source>
</reference>
<dbReference type="Proteomes" id="UP000824102">
    <property type="component" value="Unassembled WGS sequence"/>
</dbReference>